<proteinExistence type="predicted"/>
<feature type="transmembrane region" description="Helical" evidence="1">
    <location>
        <begin position="181"/>
        <end position="207"/>
    </location>
</feature>
<feature type="transmembrane region" description="Helical" evidence="1">
    <location>
        <begin position="228"/>
        <end position="245"/>
    </location>
</feature>
<dbReference type="RefSeq" id="WP_104517250.1">
    <property type="nucleotide sequence ID" value="NZ_NHRY01000041.1"/>
</dbReference>
<feature type="transmembrane region" description="Helical" evidence="1">
    <location>
        <begin position="352"/>
        <end position="378"/>
    </location>
</feature>
<feature type="transmembrane region" description="Helical" evidence="1">
    <location>
        <begin position="28"/>
        <end position="47"/>
    </location>
</feature>
<name>A0A2S6NN27_RHOGL</name>
<evidence type="ECO:0000313" key="2">
    <source>
        <dbReference type="EMBL" id="PPQ38302.1"/>
    </source>
</evidence>
<feature type="transmembrane region" description="Helical" evidence="1">
    <location>
        <begin position="106"/>
        <end position="129"/>
    </location>
</feature>
<keyword evidence="1" id="KW-0812">Transmembrane</keyword>
<sequence>MVKAGLSIPASGAVPPAMTRARAENRALPWWAAMAGLCLVLLAPLAVCDVPPLADYPNHLARWFVLASLPGDADLARFYAPHWSVIPNLALDVVAPPLMRVVPVYLAGRLMIAACVLLPVLGTVAYGTALGGRWWPLGVGLLAYFNCVLYGFLNFAFALGLALLLAAAWLRWRERFPAATIVMAVVGAPVLFACHLMGLVFFAALIGGAELVRVQQAPRPLQQTVRRGGVLLLVLAAPAVLYAISDLHELGGDAVFGPPAEKLFQLADVFSNYAPALDYLTAAAAIGLPVLGLALRRGRIPPLAAVPMILLAIAFLAAPSAWKGTFHLDTRLAVMLDVMLFAGFVPARWPRWLGSVVAAGLAGLFVVRMALLTTAWAAHQADIADIRYVLAPVRPGEAVYVAAAGIQAAPKARAAAPRWRVLSDGTRTDAHLGALALIERRAWWPFEFDNASQQPLRTREPYRALALRVGNLPDRDQAAAADVCGFDYVLLTGADTVPPLPAARFLKLRQSGFAALYRIIACHPS</sequence>
<feature type="transmembrane region" description="Helical" evidence="1">
    <location>
        <begin position="328"/>
        <end position="345"/>
    </location>
</feature>
<feature type="transmembrane region" description="Helical" evidence="1">
    <location>
        <begin position="141"/>
        <end position="169"/>
    </location>
</feature>
<comment type="caution">
    <text evidence="2">The sequence shown here is derived from an EMBL/GenBank/DDBJ whole genome shotgun (WGS) entry which is preliminary data.</text>
</comment>
<evidence type="ECO:0008006" key="4">
    <source>
        <dbReference type="Google" id="ProtNLM"/>
    </source>
</evidence>
<dbReference type="EMBL" id="NHRY01000041">
    <property type="protein sequence ID" value="PPQ38302.1"/>
    <property type="molecule type" value="Genomic_DNA"/>
</dbReference>
<dbReference type="Proteomes" id="UP000239724">
    <property type="component" value="Unassembled WGS sequence"/>
</dbReference>
<protein>
    <recommendedName>
        <fullName evidence="4">Glycosyltransferase RgtA/B/C/D-like domain-containing protein</fullName>
    </recommendedName>
</protein>
<gene>
    <name evidence="2" type="ORF">CCS01_02430</name>
</gene>
<keyword evidence="1" id="KW-0472">Membrane</keyword>
<evidence type="ECO:0000313" key="3">
    <source>
        <dbReference type="Proteomes" id="UP000239724"/>
    </source>
</evidence>
<organism evidence="2 3">
    <name type="scientific">Rhodopila globiformis</name>
    <name type="common">Rhodopseudomonas globiformis</name>
    <dbReference type="NCBI Taxonomy" id="1071"/>
    <lineage>
        <taxon>Bacteria</taxon>
        <taxon>Pseudomonadati</taxon>
        <taxon>Pseudomonadota</taxon>
        <taxon>Alphaproteobacteria</taxon>
        <taxon>Acetobacterales</taxon>
        <taxon>Acetobacteraceae</taxon>
        <taxon>Rhodopila</taxon>
    </lineage>
</organism>
<accession>A0A2S6NN27</accession>
<feature type="transmembrane region" description="Helical" evidence="1">
    <location>
        <begin position="302"/>
        <end position="322"/>
    </location>
</feature>
<evidence type="ECO:0000256" key="1">
    <source>
        <dbReference type="SAM" id="Phobius"/>
    </source>
</evidence>
<reference evidence="2 3" key="1">
    <citation type="journal article" date="2018" name="Arch. Microbiol.">
        <title>New insights into the metabolic potential of the phototrophic purple bacterium Rhodopila globiformis DSM 161(T) from its draft genome sequence and evidence for a vanadium-dependent nitrogenase.</title>
        <authorList>
            <person name="Imhoff J.F."/>
            <person name="Rahn T."/>
            <person name="Kunzel S."/>
            <person name="Neulinger S.C."/>
        </authorList>
    </citation>
    <scope>NUCLEOTIDE SEQUENCE [LARGE SCALE GENOMIC DNA]</scope>
    <source>
        <strain evidence="2 3">DSM 161</strain>
    </source>
</reference>
<keyword evidence="1" id="KW-1133">Transmembrane helix</keyword>
<dbReference type="OrthoDB" id="7975584at2"/>
<dbReference type="AlphaFoldDB" id="A0A2S6NN27"/>
<feature type="transmembrane region" description="Helical" evidence="1">
    <location>
        <begin position="276"/>
        <end position="295"/>
    </location>
</feature>
<keyword evidence="3" id="KW-1185">Reference proteome</keyword>